<protein>
    <submittedName>
        <fullName evidence="3">Uncharacterized protein</fullName>
    </submittedName>
</protein>
<evidence type="ECO:0000313" key="4">
    <source>
        <dbReference type="Proteomes" id="UP001161422"/>
    </source>
</evidence>
<dbReference type="Gene3D" id="3.40.50.2000">
    <property type="entry name" value="Glycogen Phosphorylase B"/>
    <property type="match status" value="2"/>
</dbReference>
<dbReference type="SUPFAM" id="SSF53756">
    <property type="entry name" value="UDP-Glycosyltransferase/glycogen phosphorylase"/>
    <property type="match status" value="1"/>
</dbReference>
<accession>A0AA37W1T5</accession>
<dbReference type="AlphaFoldDB" id="A0AA37W1T5"/>
<dbReference type="InterPro" id="IPR055259">
    <property type="entry name" value="YkvP/CgeB_Glyco_trans-like"/>
</dbReference>
<evidence type="ECO:0000313" key="3">
    <source>
        <dbReference type="EMBL" id="GLP96747.1"/>
    </source>
</evidence>
<reference evidence="3" key="1">
    <citation type="journal article" date="2014" name="Int. J. Syst. Evol. Microbiol.">
        <title>Complete genome sequence of Corynebacterium casei LMG S-19264T (=DSM 44701T), isolated from a smear-ripened cheese.</title>
        <authorList>
            <consortium name="US DOE Joint Genome Institute (JGI-PGF)"/>
            <person name="Walter F."/>
            <person name="Albersmeier A."/>
            <person name="Kalinowski J."/>
            <person name="Ruckert C."/>
        </authorList>
    </citation>
    <scope>NUCLEOTIDE SEQUENCE</scope>
    <source>
        <strain evidence="3">NBRC 101628</strain>
    </source>
</reference>
<reference evidence="3" key="2">
    <citation type="submission" date="2023-01" db="EMBL/GenBank/DDBJ databases">
        <title>Draft genome sequence of Paraferrimonas sedimenticola strain NBRC 101628.</title>
        <authorList>
            <person name="Sun Q."/>
            <person name="Mori K."/>
        </authorList>
    </citation>
    <scope>NUCLEOTIDE SEQUENCE</scope>
    <source>
        <strain evidence="3">NBRC 101628</strain>
    </source>
</reference>
<keyword evidence="4" id="KW-1185">Reference proteome</keyword>
<sequence>MKRVLMVVHSYYKEDTRVRREAQALIRAGYDVDVVCLNKGHEPQNEVFEEVSIYRCDVKRSESRGKLDYIWEYLSFFFGAFAKCSRLAFKHKYRVFEAHNMPNFLVFCGLIPRLRGARVLLDMHDSMPELYVNIFGIKSKWLKRFLFAEEWMSNKFAHASMTANLPIAKLLGDRNNCEFFVLHNTPDPKVLPQVESVELEQQYVRLFHHGNIHRRYGLERILPTLSLLNQGSNSSQFRLEVHGQGPWYAEVQQQATEQNVAQHCDFHGAFNPESIGPHLAQADIGLVLNHKDDLTDLLLPVKMLEYISFRIPVICPRTAAIEDYFDDECVFYFDNDDELEQLVRYIAAHPEEVSQKVEKAYQIYSDITWPREQERFVRFVEAL</sequence>
<name>A0AA37W1T5_9GAMM</name>
<feature type="domain" description="Glycosyltransferase subfamily 4-like N-terminal" evidence="2">
    <location>
        <begin position="16"/>
        <end position="158"/>
    </location>
</feature>
<comment type="caution">
    <text evidence="3">The sequence shown here is derived from an EMBL/GenBank/DDBJ whole genome shotgun (WGS) entry which is preliminary data.</text>
</comment>
<dbReference type="EMBL" id="BSNC01000005">
    <property type="protein sequence ID" value="GLP96747.1"/>
    <property type="molecule type" value="Genomic_DNA"/>
</dbReference>
<evidence type="ECO:0000259" key="1">
    <source>
        <dbReference type="Pfam" id="PF13524"/>
    </source>
</evidence>
<feature type="domain" description="Spore protein YkvP/CgeB glycosyl transferase-like" evidence="1">
    <location>
        <begin position="233"/>
        <end position="363"/>
    </location>
</feature>
<dbReference type="Proteomes" id="UP001161422">
    <property type="component" value="Unassembled WGS sequence"/>
</dbReference>
<dbReference type="RefSeq" id="WP_095504065.1">
    <property type="nucleotide sequence ID" value="NZ_BSNC01000005.1"/>
</dbReference>
<dbReference type="Pfam" id="PF13524">
    <property type="entry name" value="Glyco_trans_1_2"/>
    <property type="match status" value="1"/>
</dbReference>
<organism evidence="3 4">
    <name type="scientific">Paraferrimonas sedimenticola</name>
    <dbReference type="NCBI Taxonomy" id="375674"/>
    <lineage>
        <taxon>Bacteria</taxon>
        <taxon>Pseudomonadati</taxon>
        <taxon>Pseudomonadota</taxon>
        <taxon>Gammaproteobacteria</taxon>
        <taxon>Alteromonadales</taxon>
        <taxon>Ferrimonadaceae</taxon>
        <taxon>Paraferrimonas</taxon>
    </lineage>
</organism>
<evidence type="ECO:0000259" key="2">
    <source>
        <dbReference type="Pfam" id="PF13579"/>
    </source>
</evidence>
<dbReference type="Pfam" id="PF13579">
    <property type="entry name" value="Glyco_trans_4_4"/>
    <property type="match status" value="1"/>
</dbReference>
<gene>
    <name evidence="3" type="ORF">GCM10007895_20530</name>
</gene>
<dbReference type="InterPro" id="IPR028098">
    <property type="entry name" value="Glyco_trans_4-like_N"/>
</dbReference>
<dbReference type="GO" id="GO:0016757">
    <property type="term" value="F:glycosyltransferase activity"/>
    <property type="evidence" value="ECO:0007669"/>
    <property type="project" value="UniProtKB-ARBA"/>
</dbReference>
<proteinExistence type="predicted"/>